<dbReference type="RefSeq" id="WP_264138676.1">
    <property type="nucleotide sequence ID" value="NZ_JAOYOD010000001.1"/>
</dbReference>
<feature type="transmembrane region" description="Helical" evidence="1">
    <location>
        <begin position="282"/>
        <end position="306"/>
    </location>
</feature>
<feature type="transmembrane region" description="Helical" evidence="1">
    <location>
        <begin position="583"/>
        <end position="603"/>
    </location>
</feature>
<sequence>MKFSRFDLFFLLSGLFLIIAGLLSAHLDSAPYGFGASTLYFAPLSMLTGYSLVALGILGRSMSIILKERLMQQFQSIAFWKSKYCFAFISFLLSFVVYLLTLEPTASFWDCGEFIASAYKLQIPHTPGNPLFLIIARCFAMLSFGDTTQVAWWINLMSGLFSAGAVGLCFLLIYDLTKKVSPSSPSWLSIAAALVGSQIMAYMDSFWFSAVEAEAYAIASFYTLLLFWLGWKSSLWSEKNQQIRWGLFLLFLCGLGYCIHPMCLLALPAIMVSFFQNGRLKWMLGAFGLGMILLFLINNLLVTLPFRIALHLDILMVNDWGLLEFSGVWLTLTAALIVGGLSFLKLKQAQLPILATFLLYIGLSPYLLLFIRSAHNPPIDSFSPDNLPAILAYMQRDQYVQVPLLYGHYFDARIQSYEKGEALYTWEDGRYLPIGHKTKYAYSSDRKTLLPRIYSSDPKHVKVYQQVCGLRPGEKPQFLDNLKFMFSYQLNFMYMRYLLWNFVGRDSDIKNAAVHWPWDAKKQNKANNQYFLFPLVLIGFGIFFLYRRDKKSFWVLASLFLMTGPILALYLNVTPDPPRERDYIYVVSYMVLAIYAGIGVIGLKGIIHSLPKTTLALILLVPGWMAIENWNDHDRSDRYIQMEQNRNILRSCAPNSILFTGGDNDTFPLWYLQQVEGVRTDVRVLVTSYLNASWNIQQLNYDFYESTAFDLRLEPKDYRKNGPNDVLPLIPSMKDSNAFSFEKYLRLIQEDHEAIRTETQNGEYYHYLPSDRIVLSTPKGRCEVKVTGNYLYKNELVMLDLMANSKRPLHFNFNAKHNINMDLDRHLVNEGFLLRFEPNTTTVYDVDAAYRNLIEESKYPNFDDPKIYLTHEDHILRQLHLLRAEFSELTDALIKKGDKSRAREVAQFSLNTFYAPYQEVNAQSIFFLKSLRILDMKDSYNLLSGRLLTFAQQQKDRQLKAFLVSNIEALNSNKLE</sequence>
<dbReference type="Proteomes" id="UP001300692">
    <property type="component" value="Unassembled WGS sequence"/>
</dbReference>
<reference evidence="2 3" key="1">
    <citation type="submission" date="2022-10" db="EMBL/GenBank/DDBJ databases">
        <title>Comparative genomics and taxonomic characterization of three novel marine species of genus Reichenbachiella exhibiting antioxidant and polysaccharide degradation activities.</title>
        <authorList>
            <person name="Muhammad N."/>
            <person name="Lee Y.-J."/>
            <person name="Ko J."/>
            <person name="Kim S.-G."/>
        </authorList>
    </citation>
    <scope>NUCLEOTIDE SEQUENCE [LARGE SCALE GENOMIC DNA]</scope>
    <source>
        <strain evidence="2 3">ABR2-5</strain>
    </source>
</reference>
<dbReference type="InterPro" id="IPR021280">
    <property type="entry name" value="TMEM260-like"/>
</dbReference>
<dbReference type="PANTHER" id="PTHR16214:SF3">
    <property type="entry name" value="TRANSMEMBRANE PROTEIN 260"/>
    <property type="match status" value="1"/>
</dbReference>
<feature type="transmembrane region" description="Helical" evidence="1">
    <location>
        <begin position="243"/>
        <end position="270"/>
    </location>
</feature>
<dbReference type="Pfam" id="PF11028">
    <property type="entry name" value="TMEM260-like"/>
    <property type="match status" value="1"/>
</dbReference>
<dbReference type="EMBL" id="JAOYOD010000001">
    <property type="protein sequence ID" value="MCV9387858.1"/>
    <property type="molecule type" value="Genomic_DNA"/>
</dbReference>
<keyword evidence="1" id="KW-1133">Transmembrane helix</keyword>
<keyword evidence="1" id="KW-0472">Membrane</keyword>
<keyword evidence="3" id="KW-1185">Reference proteome</keyword>
<feature type="transmembrane region" description="Helical" evidence="1">
    <location>
        <begin position="351"/>
        <end position="371"/>
    </location>
</feature>
<dbReference type="PANTHER" id="PTHR16214">
    <property type="entry name" value="TRANSMEMBRANE PROTEIN 260"/>
    <property type="match status" value="1"/>
</dbReference>
<evidence type="ECO:0000256" key="1">
    <source>
        <dbReference type="SAM" id="Phobius"/>
    </source>
</evidence>
<keyword evidence="1" id="KW-0812">Transmembrane</keyword>
<evidence type="ECO:0000313" key="2">
    <source>
        <dbReference type="EMBL" id="MCV9387858.1"/>
    </source>
</evidence>
<feature type="transmembrane region" description="Helical" evidence="1">
    <location>
        <begin position="40"/>
        <end position="59"/>
    </location>
</feature>
<gene>
    <name evidence="2" type="ORF">N7U62_14340</name>
</gene>
<feature type="transmembrane region" description="Helical" evidence="1">
    <location>
        <begin position="530"/>
        <end position="546"/>
    </location>
</feature>
<feature type="transmembrane region" description="Helical" evidence="1">
    <location>
        <begin position="80"/>
        <end position="100"/>
    </location>
</feature>
<proteinExistence type="predicted"/>
<dbReference type="InterPro" id="IPR052724">
    <property type="entry name" value="GT117_domain-containing"/>
</dbReference>
<organism evidence="2 3">
    <name type="scientific">Reichenbachiella ulvae</name>
    <dbReference type="NCBI Taxonomy" id="2980104"/>
    <lineage>
        <taxon>Bacteria</taxon>
        <taxon>Pseudomonadati</taxon>
        <taxon>Bacteroidota</taxon>
        <taxon>Cytophagia</taxon>
        <taxon>Cytophagales</taxon>
        <taxon>Reichenbachiellaceae</taxon>
        <taxon>Reichenbachiella</taxon>
    </lineage>
</organism>
<feature type="transmembrane region" description="Helical" evidence="1">
    <location>
        <begin position="215"/>
        <end position="231"/>
    </location>
</feature>
<accession>A0ABT3CVZ1</accession>
<evidence type="ECO:0000313" key="3">
    <source>
        <dbReference type="Proteomes" id="UP001300692"/>
    </source>
</evidence>
<name>A0ABT3CVZ1_9BACT</name>
<feature type="transmembrane region" description="Helical" evidence="1">
    <location>
        <begin position="553"/>
        <end position="571"/>
    </location>
</feature>
<feature type="transmembrane region" description="Helical" evidence="1">
    <location>
        <begin position="152"/>
        <end position="174"/>
    </location>
</feature>
<comment type="caution">
    <text evidence="2">The sequence shown here is derived from an EMBL/GenBank/DDBJ whole genome shotgun (WGS) entry which is preliminary data.</text>
</comment>
<feature type="transmembrane region" description="Helical" evidence="1">
    <location>
        <begin position="326"/>
        <end position="344"/>
    </location>
</feature>
<protein>
    <submittedName>
        <fullName evidence="2">DUF2723 domain-containing protein</fullName>
    </submittedName>
</protein>
<feature type="transmembrane region" description="Helical" evidence="1">
    <location>
        <begin position="186"/>
        <end position="203"/>
    </location>
</feature>